<keyword evidence="2" id="KW-0812">Transmembrane</keyword>
<protein>
    <submittedName>
        <fullName evidence="3">DUF4407 domain-containing protein</fullName>
    </submittedName>
</protein>
<feature type="transmembrane region" description="Helical" evidence="2">
    <location>
        <begin position="275"/>
        <end position="295"/>
    </location>
</feature>
<feature type="transmembrane region" description="Helical" evidence="2">
    <location>
        <begin position="42"/>
        <end position="62"/>
    </location>
</feature>
<keyword evidence="2" id="KW-1133">Transmembrane helix</keyword>
<gene>
    <name evidence="3" type="ORF">C1S78_23740</name>
</gene>
<feature type="compositionally biased region" description="Low complexity" evidence="1">
    <location>
        <begin position="429"/>
        <end position="439"/>
    </location>
</feature>
<name>A0A8H2JF76_MYCMU</name>
<reference evidence="3" key="1">
    <citation type="submission" date="2018-01" db="EMBL/GenBank/DDBJ databases">
        <title>Comparative genomics of Mycobacterium mucogenicum and Mycobacterium neoaurum clade members emphasizing tRNA and non-coding RNA.</title>
        <authorList>
            <person name="Behra P.R.K."/>
            <person name="Pettersson B.M.F."/>
            <person name="Das S."/>
            <person name="Dasgupta S."/>
            <person name="Kirsebom L.A."/>
        </authorList>
    </citation>
    <scope>NUCLEOTIDE SEQUENCE</scope>
    <source>
        <strain evidence="3">DSM 44124</strain>
    </source>
</reference>
<dbReference type="Pfam" id="PF14362">
    <property type="entry name" value="DUF4407"/>
    <property type="match status" value="1"/>
</dbReference>
<feature type="region of interest" description="Disordered" evidence="1">
    <location>
        <begin position="522"/>
        <end position="553"/>
    </location>
</feature>
<evidence type="ECO:0000313" key="3">
    <source>
        <dbReference type="EMBL" id="TLH54984.1"/>
    </source>
</evidence>
<organism evidence="3">
    <name type="scientific">Mycolicibacterium mucogenicum DSM 44124</name>
    <dbReference type="NCBI Taxonomy" id="1226753"/>
    <lineage>
        <taxon>Bacteria</taxon>
        <taxon>Bacillati</taxon>
        <taxon>Actinomycetota</taxon>
        <taxon>Actinomycetes</taxon>
        <taxon>Mycobacteriales</taxon>
        <taxon>Mycobacteriaceae</taxon>
        <taxon>Mycolicibacterium</taxon>
    </lineage>
</organism>
<feature type="region of interest" description="Disordered" evidence="1">
    <location>
        <begin position="381"/>
        <end position="464"/>
    </location>
</feature>
<comment type="caution">
    <text evidence="3">The sequence shown here is derived from an EMBL/GenBank/DDBJ whole genome shotgun (WGS) entry which is preliminary data.</text>
</comment>
<sequence length="610" mass="64336">MMPVTASALDSVAGPALWDPGTRTGRVGVSMPAHRQSDNHPAVTALTWSGGVLAWLVAAAVATPSTGLSLAVVLPVTLIFGALVVVAIRSTVASARGTAVRVALAVAIGLLVGELAAMTLFSNAITQRMDAQAAARAAATPAVATAQGQLDALRAGRSALDAAVDSARQRRDDAQVVARCEYHPTPSCAQQPVTGVPGDGQITQNTQDILEHDQRELDAALAARGEQAPTLDARIAGAEHAVTAARDAAGAGADRGFGARWVAMNGYTIETPAALVARIAVVGVCLLLYLLPMLLHARQDRTLRERHDESRLRAELRAETAIAVKQAEVRAEAEILKAEHQLAAMKLALETDAEINREYHRQRVAGLNPLALTGEPAQPALAAPTAEVLRPSDSQPQPMYSDWDELMAFPDPQRRSLNAAPAPEPEPADAPAEPAATAELVPIGDQPADNLPAQATSQPAGGLALPQLPDLTKVAARLLRPLMAPVAPVVDRVIDTSVQQLRSAQKVIEEFEEITFTLRRTSRTTVTENEHEQSSGPRAADQGQALGAGQGVHPRVEPQWAAPQMNATFAPTTPLRSADPYTALDGTDTTIIDAADERRQLKEGRRAIEP</sequence>
<feature type="transmembrane region" description="Helical" evidence="2">
    <location>
        <begin position="100"/>
        <end position="121"/>
    </location>
</feature>
<dbReference type="AlphaFoldDB" id="A0A8H2JF76"/>
<dbReference type="InterPro" id="IPR025519">
    <property type="entry name" value="DUF4407"/>
</dbReference>
<evidence type="ECO:0000256" key="2">
    <source>
        <dbReference type="SAM" id="Phobius"/>
    </source>
</evidence>
<proteinExistence type="predicted"/>
<evidence type="ECO:0000256" key="1">
    <source>
        <dbReference type="SAM" id="MobiDB-lite"/>
    </source>
</evidence>
<feature type="transmembrane region" description="Helical" evidence="2">
    <location>
        <begin position="68"/>
        <end position="88"/>
    </location>
</feature>
<dbReference type="EMBL" id="POTL01000001">
    <property type="protein sequence ID" value="TLH54984.1"/>
    <property type="molecule type" value="Genomic_DNA"/>
</dbReference>
<accession>A0A8H2JF76</accession>
<keyword evidence="2" id="KW-0472">Membrane</keyword>